<dbReference type="Proteomes" id="UP000624041">
    <property type="component" value="Unassembled WGS sequence"/>
</dbReference>
<accession>A0A917Y315</accession>
<evidence type="ECO:0000313" key="1">
    <source>
        <dbReference type="EMBL" id="GGN64367.1"/>
    </source>
</evidence>
<sequence>MQQNKATVDLREDAVLVIKNGKLKRIPKPDSGFGEHIVTWQNGKIHAEKVSYTVK</sequence>
<dbReference type="EMBL" id="BMOS01000031">
    <property type="protein sequence ID" value="GGN64367.1"/>
    <property type="molecule type" value="Genomic_DNA"/>
</dbReference>
<organism evidence="1 2">
    <name type="scientific">Oceanobacillus indicireducens</name>
    <dbReference type="NCBI Taxonomy" id="1004261"/>
    <lineage>
        <taxon>Bacteria</taxon>
        <taxon>Bacillati</taxon>
        <taxon>Bacillota</taxon>
        <taxon>Bacilli</taxon>
        <taxon>Bacillales</taxon>
        <taxon>Bacillaceae</taxon>
        <taxon>Oceanobacillus</taxon>
    </lineage>
</organism>
<dbReference type="AlphaFoldDB" id="A0A917Y315"/>
<dbReference type="Pfam" id="PF13128">
    <property type="entry name" value="DUF3954"/>
    <property type="match status" value="1"/>
</dbReference>
<keyword evidence="2" id="KW-1185">Reference proteome</keyword>
<evidence type="ECO:0008006" key="3">
    <source>
        <dbReference type="Google" id="ProtNLM"/>
    </source>
</evidence>
<evidence type="ECO:0000313" key="2">
    <source>
        <dbReference type="Proteomes" id="UP000624041"/>
    </source>
</evidence>
<comment type="caution">
    <text evidence="1">The sequence shown here is derived from an EMBL/GenBank/DDBJ whole genome shotgun (WGS) entry which is preliminary data.</text>
</comment>
<dbReference type="RefSeq" id="WP_188858840.1">
    <property type="nucleotide sequence ID" value="NZ_BMOS01000031.1"/>
</dbReference>
<gene>
    <name evidence="1" type="ORF">GCM10007971_32180</name>
</gene>
<dbReference type="InterPro" id="IPR025017">
    <property type="entry name" value="DUF3954"/>
</dbReference>
<protein>
    <recommendedName>
        <fullName evidence="3">DUF3954 domain-containing protein</fullName>
    </recommendedName>
</protein>
<proteinExistence type="predicted"/>
<name>A0A917Y315_9BACI</name>
<reference evidence="1" key="1">
    <citation type="journal article" date="2014" name="Int. J. Syst. Evol. Microbiol.">
        <title>Complete genome sequence of Corynebacterium casei LMG S-19264T (=DSM 44701T), isolated from a smear-ripened cheese.</title>
        <authorList>
            <consortium name="US DOE Joint Genome Institute (JGI-PGF)"/>
            <person name="Walter F."/>
            <person name="Albersmeier A."/>
            <person name="Kalinowski J."/>
            <person name="Ruckert C."/>
        </authorList>
    </citation>
    <scope>NUCLEOTIDE SEQUENCE</scope>
    <source>
        <strain evidence="1">JCM 17251</strain>
    </source>
</reference>
<reference evidence="1" key="2">
    <citation type="submission" date="2020-09" db="EMBL/GenBank/DDBJ databases">
        <authorList>
            <person name="Sun Q."/>
            <person name="Ohkuma M."/>
        </authorList>
    </citation>
    <scope>NUCLEOTIDE SEQUENCE</scope>
    <source>
        <strain evidence="1">JCM 17251</strain>
    </source>
</reference>